<reference evidence="3" key="1">
    <citation type="submission" date="2022-08" db="EMBL/GenBank/DDBJ databases">
        <title>Genomic Encyclopedia of Type Strains, Phase V (KMG-V): Genome sequencing to study the core and pangenomes of soil and plant-associated prokaryotes.</title>
        <authorList>
            <person name="Whitman W."/>
        </authorList>
    </citation>
    <scope>NUCLEOTIDE SEQUENCE</scope>
    <source>
        <strain evidence="3">SP3012</strain>
    </source>
</reference>
<feature type="signal peptide" evidence="1">
    <location>
        <begin position="1"/>
        <end position="30"/>
    </location>
</feature>
<dbReference type="GO" id="GO:0052689">
    <property type="term" value="F:carboxylic ester hydrolase activity"/>
    <property type="evidence" value="ECO:0007669"/>
    <property type="project" value="TreeGrafter"/>
</dbReference>
<dbReference type="InterPro" id="IPR053145">
    <property type="entry name" value="AB_hydrolase_Est10"/>
</dbReference>
<dbReference type="InterPro" id="IPR000073">
    <property type="entry name" value="AB_hydrolase_1"/>
</dbReference>
<dbReference type="InterPro" id="IPR029058">
    <property type="entry name" value="AB_hydrolase_fold"/>
</dbReference>
<dbReference type="Proteomes" id="UP001155040">
    <property type="component" value="Unassembled WGS sequence"/>
</dbReference>
<protein>
    <submittedName>
        <fullName evidence="3">Pimeloyl-ACP methyl ester carboxylesterase</fullName>
    </submittedName>
</protein>
<sequence>MNRFSQTISRALLLLCLFAGLIAAVPTAAAQSKGPPDAGTVEPFDLTGHWTGAYVRDGTTQRVTATVTVANDTPRVALTTEELVFFGRRDPVPVTRTDDGRLTFDTRYGTARVDVDSTYRELVGTVGEHEPPIEIHLKKNAPPLGPSPQTTDVTFESGDATLHGTVVTPSAPGPHPALVYVPGRGCASRGGGVRRLRWLAERGIAGLAYDNRGTGASEGSCKTSTIETESRDIRSALQVLTDREDIDASRIGLWGNSAAGWYIPHAVTRSTVDVAFVAQKVGPSTSVEAQQKDNASLIATDMGLAPADSAKMLRYVDLMFAADRPNDAVFAEMQDLLAHGDSTGWADEFLVRDPAIGDVPATAAGLDSLWARRYDYDPAEDLRQMDMPVLAFYGAEDQIVPAHENAPLMRRLLADNENARVVVVPKTGHGLGHGSKMRTLSTPQGRYDTHYWKFYRVAPDYIGPLVRFLNAHALRGDG</sequence>
<dbReference type="SUPFAM" id="SSF53474">
    <property type="entry name" value="alpha/beta-Hydrolases"/>
    <property type="match status" value="1"/>
</dbReference>
<evidence type="ECO:0000256" key="1">
    <source>
        <dbReference type="SAM" id="SignalP"/>
    </source>
</evidence>
<feature type="chain" id="PRO_5040973767" evidence="1">
    <location>
        <begin position="31"/>
        <end position="478"/>
    </location>
</feature>
<dbReference type="EMBL" id="JANUBF010000042">
    <property type="protein sequence ID" value="MCS4038170.1"/>
    <property type="molecule type" value="Genomic_DNA"/>
</dbReference>
<dbReference type="Gene3D" id="3.40.50.1820">
    <property type="entry name" value="alpha/beta hydrolase"/>
    <property type="match status" value="1"/>
</dbReference>
<keyword evidence="1" id="KW-0732">Signal</keyword>
<feature type="domain" description="AB hydrolase-1" evidence="2">
    <location>
        <begin position="179"/>
        <end position="433"/>
    </location>
</feature>
<evidence type="ECO:0000259" key="2">
    <source>
        <dbReference type="Pfam" id="PF12697"/>
    </source>
</evidence>
<dbReference type="RefSeq" id="WP_259091377.1">
    <property type="nucleotide sequence ID" value="NZ_JANTZY010000032.1"/>
</dbReference>
<comment type="caution">
    <text evidence="3">The sequence shown here is derived from an EMBL/GenBank/DDBJ whole genome shotgun (WGS) entry which is preliminary data.</text>
</comment>
<evidence type="ECO:0000313" key="4">
    <source>
        <dbReference type="Proteomes" id="UP001155040"/>
    </source>
</evidence>
<name>A0A9X2ZD16_9BACT</name>
<proteinExistence type="predicted"/>
<dbReference type="PANTHER" id="PTHR43265">
    <property type="entry name" value="ESTERASE ESTD"/>
    <property type="match status" value="1"/>
</dbReference>
<dbReference type="AlphaFoldDB" id="A0A9X2ZD16"/>
<organism evidence="3 4">
    <name type="scientific">Salinibacter ruber</name>
    <dbReference type="NCBI Taxonomy" id="146919"/>
    <lineage>
        <taxon>Bacteria</taxon>
        <taxon>Pseudomonadati</taxon>
        <taxon>Rhodothermota</taxon>
        <taxon>Rhodothermia</taxon>
        <taxon>Rhodothermales</taxon>
        <taxon>Salinibacteraceae</taxon>
        <taxon>Salinibacter</taxon>
    </lineage>
</organism>
<dbReference type="PANTHER" id="PTHR43265:SF1">
    <property type="entry name" value="ESTERASE ESTD"/>
    <property type="match status" value="1"/>
</dbReference>
<dbReference type="Pfam" id="PF12697">
    <property type="entry name" value="Abhydrolase_6"/>
    <property type="match status" value="1"/>
</dbReference>
<accession>A0A9X2ZD16</accession>
<gene>
    <name evidence="3" type="ORF">GGQ01_003260</name>
</gene>
<evidence type="ECO:0000313" key="3">
    <source>
        <dbReference type="EMBL" id="MCS4038170.1"/>
    </source>
</evidence>